<evidence type="ECO:0000313" key="3">
    <source>
        <dbReference type="Proteomes" id="UP001524473"/>
    </source>
</evidence>
<organism evidence="2 3">
    <name type="scientific">Neglectibacter timonensis</name>
    <dbReference type="NCBI Taxonomy" id="1776382"/>
    <lineage>
        <taxon>Bacteria</taxon>
        <taxon>Bacillati</taxon>
        <taxon>Bacillota</taxon>
        <taxon>Clostridia</taxon>
        <taxon>Eubacteriales</taxon>
        <taxon>Oscillospiraceae</taxon>
        <taxon>Neglectibacter</taxon>
    </lineage>
</organism>
<evidence type="ECO:0000313" key="2">
    <source>
        <dbReference type="EMBL" id="MCQ4838320.1"/>
    </source>
</evidence>
<comment type="caution">
    <text evidence="2">The sequence shown here is derived from an EMBL/GenBank/DDBJ whole genome shotgun (WGS) entry which is preliminary data.</text>
</comment>
<name>A0ABT1RVF1_9FIRM</name>
<feature type="domain" description="Glycoside hydrolase 123 catalytic" evidence="1">
    <location>
        <begin position="171"/>
        <end position="501"/>
    </location>
</feature>
<dbReference type="InterPro" id="IPR025150">
    <property type="entry name" value="GH123_cat"/>
</dbReference>
<gene>
    <name evidence="2" type="ORF">NE695_00145</name>
</gene>
<evidence type="ECO:0000259" key="1">
    <source>
        <dbReference type="Pfam" id="PF13320"/>
    </source>
</evidence>
<dbReference type="RefSeq" id="WP_256191428.1">
    <property type="nucleotide sequence ID" value="NZ_CAJKKG010000043.1"/>
</dbReference>
<protein>
    <submittedName>
        <fullName evidence="2">DUF4091 domain-containing protein</fullName>
    </submittedName>
</protein>
<dbReference type="Proteomes" id="UP001524473">
    <property type="component" value="Unassembled WGS sequence"/>
</dbReference>
<accession>A0ABT1RVF1</accession>
<keyword evidence="3" id="KW-1185">Reference proteome</keyword>
<sequence>MEELTLLQQSSLEKVFLDAGEFKPPYLKASVLQGEEFAYQLVLKKTEWGRADFSFFLDSPLKEHIQLFEVESSPCALAAYTREGRHDGDYLSLHAGLFPDLLRPLEGNTLTVSPYQNVTLWVNVAVPENCPAGEYPIMFRVEGHGARTESTFTLEVIPARLPRQRLLYTQWFYADCLADYYQVPLYSEEHWKLMEAYFSTAAREGVNTLLTPVLTPPLNTEVGMERPCTQLTEIEKDGDTYRFDFSRLRRYIDTALKCGIENFEICHLFTQWGAEFAPSVYAVENGERRRVFGWDTKAASEEYMSFLRQFLPALVVFLKGMGLEKHVLFHISDEPEEKDLETYQQNKELISDLIGGLPVIDALSDPSFYDRGLVKHPVAATDHIEPFLERKVPGLWAYNCCAQNVDVGNRFMSMPSYRNRILGLQLYKYGISGFLHWGYNFWYSWDSRKQIDPFLTTDAQGAFPGGDSFSVYPGADGTPLESIRLKVFHHALQDHRALSLLEELGGRELVEQTVERFHEITFSQYPRSAEYLLAAREAVNRKIRELSKA</sequence>
<dbReference type="EMBL" id="JANFZH010000001">
    <property type="protein sequence ID" value="MCQ4838320.1"/>
    <property type="molecule type" value="Genomic_DNA"/>
</dbReference>
<reference evidence="2 3" key="1">
    <citation type="submission" date="2022-06" db="EMBL/GenBank/DDBJ databases">
        <title>Isolation of gut microbiota from human fecal samples.</title>
        <authorList>
            <person name="Pamer E.G."/>
            <person name="Barat B."/>
            <person name="Waligurski E."/>
            <person name="Medina S."/>
            <person name="Paddock L."/>
            <person name="Mostad J."/>
        </authorList>
    </citation>
    <scope>NUCLEOTIDE SEQUENCE [LARGE SCALE GENOMIC DNA]</scope>
    <source>
        <strain evidence="2 3">DFI.9.73</strain>
    </source>
</reference>
<dbReference type="Pfam" id="PF13320">
    <property type="entry name" value="GH123_cat"/>
    <property type="match status" value="1"/>
</dbReference>
<proteinExistence type="predicted"/>